<dbReference type="HOGENOM" id="CLU_2206422_0_0_9"/>
<reference evidence="1 2" key="1">
    <citation type="submission" date="2008-12" db="EMBL/GenBank/DDBJ databases">
        <authorList>
            <person name="Fulton L."/>
            <person name="Clifton S."/>
            <person name="Fulton B."/>
            <person name="Xu J."/>
            <person name="Minx P."/>
            <person name="Pepin K.H."/>
            <person name="Johnson M."/>
            <person name="Bhonagiri V."/>
            <person name="Nash W.E."/>
            <person name="Mardis E.R."/>
            <person name="Wilson R.K."/>
        </authorList>
    </citation>
    <scope>NUCLEOTIDE SEQUENCE [LARGE SCALE GENOMIC DNA]</scope>
    <source>
        <strain evidence="1 2">DSM 12042</strain>
    </source>
</reference>
<gene>
    <name evidence="1" type="ORF">HOLDEFILI_00019</name>
</gene>
<reference evidence="1 2" key="2">
    <citation type="submission" date="2009-02" db="EMBL/GenBank/DDBJ databases">
        <title>Draft genome sequence of Holdemania filiformis DSM 12042.</title>
        <authorList>
            <person name="Sudarsanam P."/>
            <person name="Ley R."/>
            <person name="Guruge J."/>
            <person name="Turnbaugh P.J."/>
            <person name="Mahowald M."/>
            <person name="Liep D."/>
            <person name="Gordon J."/>
        </authorList>
    </citation>
    <scope>NUCLEOTIDE SEQUENCE [LARGE SCALE GENOMIC DNA]</scope>
    <source>
        <strain evidence="1 2">DSM 12042</strain>
    </source>
</reference>
<organism evidence="1 2">
    <name type="scientific">Holdemania filiformis DSM 12042</name>
    <dbReference type="NCBI Taxonomy" id="545696"/>
    <lineage>
        <taxon>Bacteria</taxon>
        <taxon>Bacillati</taxon>
        <taxon>Bacillota</taxon>
        <taxon>Erysipelotrichia</taxon>
        <taxon>Erysipelotrichales</taxon>
        <taxon>Erysipelotrichaceae</taxon>
        <taxon>Holdemania</taxon>
    </lineage>
</organism>
<dbReference type="EMBL" id="ACCF01000001">
    <property type="protein sequence ID" value="EEF69804.1"/>
    <property type="molecule type" value="Genomic_DNA"/>
</dbReference>
<protein>
    <submittedName>
        <fullName evidence="1">Uncharacterized protein</fullName>
    </submittedName>
</protein>
<proteinExistence type="predicted"/>
<sequence length="107" mass="12035">MHAIAVNRAAFDPCQQIAISAKIIRKAVAAKYFKLIFLDDGDRQISAHQQSVDLIHKQPSFLFILFSAIPKSLAMPACFSINSAMTQHFLNVKALLQKRDPCLINYF</sequence>
<evidence type="ECO:0000313" key="1">
    <source>
        <dbReference type="EMBL" id="EEF69804.1"/>
    </source>
</evidence>
<comment type="caution">
    <text evidence="1">The sequence shown here is derived from an EMBL/GenBank/DDBJ whole genome shotgun (WGS) entry which is preliminary data.</text>
</comment>
<dbReference type="Proteomes" id="UP000005950">
    <property type="component" value="Unassembled WGS sequence"/>
</dbReference>
<dbReference type="AlphaFoldDB" id="B9Y2J5"/>
<name>B9Y2J5_9FIRM</name>
<accession>B9Y2J5</accession>
<evidence type="ECO:0000313" key="2">
    <source>
        <dbReference type="Proteomes" id="UP000005950"/>
    </source>
</evidence>